<dbReference type="InterPro" id="IPR014710">
    <property type="entry name" value="RmlC-like_jellyroll"/>
</dbReference>
<accession>A0ABT8G8X4</accession>
<evidence type="ECO:0000259" key="1">
    <source>
        <dbReference type="Pfam" id="PF06172"/>
    </source>
</evidence>
<evidence type="ECO:0000313" key="2">
    <source>
        <dbReference type="EMBL" id="MDN4475590.1"/>
    </source>
</evidence>
<dbReference type="PANTHER" id="PTHR33387:SF3">
    <property type="entry name" value="DUF985 DOMAIN-CONTAINING PROTEIN"/>
    <property type="match status" value="1"/>
</dbReference>
<feature type="domain" description="DUF985" evidence="1">
    <location>
        <begin position="15"/>
        <end position="148"/>
    </location>
</feature>
<dbReference type="InterPro" id="IPR011051">
    <property type="entry name" value="RmlC_Cupin_sf"/>
</dbReference>
<gene>
    <name evidence="2" type="ORF">QQX09_06960</name>
</gene>
<keyword evidence="3" id="KW-1185">Reference proteome</keyword>
<dbReference type="RefSeq" id="WP_301132783.1">
    <property type="nucleotide sequence ID" value="NZ_JAUHPW010000004.1"/>
</dbReference>
<sequence length="148" mass="15590">MTDAPATPATPATARLLDLAPHPEGGWFRRTYTSQLPVETPGGPRPAATCIHYLLTPGEESAWHVVTSDELWLWHGPGTLELRLGGEGEAPDDAPVTVTLGPDLAAGHVAQCLVPAGTWQAGRLGGDAEVLVSCMVSPGFDFADWRLA</sequence>
<dbReference type="Pfam" id="PF06172">
    <property type="entry name" value="Cupin_5"/>
    <property type="match status" value="1"/>
</dbReference>
<proteinExistence type="predicted"/>
<dbReference type="CDD" id="cd06121">
    <property type="entry name" value="cupin_YML079wp"/>
    <property type="match status" value="1"/>
</dbReference>
<dbReference type="Gene3D" id="2.60.120.10">
    <property type="entry name" value="Jelly Rolls"/>
    <property type="match status" value="1"/>
</dbReference>
<dbReference type="InterPro" id="IPR009327">
    <property type="entry name" value="Cupin_DUF985"/>
</dbReference>
<name>A0ABT8G8X4_9MICO</name>
<evidence type="ECO:0000313" key="3">
    <source>
        <dbReference type="Proteomes" id="UP001172728"/>
    </source>
</evidence>
<dbReference type="Proteomes" id="UP001172728">
    <property type="component" value="Unassembled WGS sequence"/>
</dbReference>
<organism evidence="2 3">
    <name type="scientific">Demequina litoralis</name>
    <dbReference type="NCBI Taxonomy" id="3051660"/>
    <lineage>
        <taxon>Bacteria</taxon>
        <taxon>Bacillati</taxon>
        <taxon>Actinomycetota</taxon>
        <taxon>Actinomycetes</taxon>
        <taxon>Micrococcales</taxon>
        <taxon>Demequinaceae</taxon>
        <taxon>Demequina</taxon>
    </lineage>
</organism>
<dbReference type="EMBL" id="JAUHPW010000004">
    <property type="protein sequence ID" value="MDN4475590.1"/>
    <property type="molecule type" value="Genomic_DNA"/>
</dbReference>
<dbReference type="PANTHER" id="PTHR33387">
    <property type="entry name" value="RMLC-LIKE JELLY ROLL FOLD PROTEIN"/>
    <property type="match status" value="1"/>
</dbReference>
<dbReference type="SUPFAM" id="SSF51182">
    <property type="entry name" value="RmlC-like cupins"/>
    <property type="match status" value="1"/>
</dbReference>
<protein>
    <submittedName>
        <fullName evidence="2">Cupin domain-containing protein</fullName>
    </submittedName>
</protein>
<comment type="caution">
    <text evidence="2">The sequence shown here is derived from an EMBL/GenBank/DDBJ whole genome shotgun (WGS) entry which is preliminary data.</text>
</comment>
<dbReference type="InterPro" id="IPR039935">
    <property type="entry name" value="YML079W-like"/>
</dbReference>
<reference evidence="2" key="1">
    <citation type="submission" date="2023-06" db="EMBL/GenBank/DDBJ databases">
        <title>Sysu t00192.</title>
        <authorList>
            <person name="Gao L."/>
            <person name="Fang B.-Z."/>
            <person name="Li W.-J."/>
        </authorList>
    </citation>
    <scope>NUCLEOTIDE SEQUENCE</scope>
    <source>
        <strain evidence="2">SYSU T00192</strain>
    </source>
</reference>